<evidence type="ECO:0000256" key="1">
    <source>
        <dbReference type="SAM" id="MobiDB-lite"/>
    </source>
</evidence>
<dbReference type="Proteomes" id="UP001418222">
    <property type="component" value="Unassembled WGS sequence"/>
</dbReference>
<name>A0AAP0G6D7_9ASPA</name>
<sequence>MEESLAEAWPAVYVSQLRPYRLTVGPSMVVKTISHPNSRSSAIATHETKSTPLATRSSPHLLADTGSSPPALANSSNCAITDMPLKKSLGLSPSMQCGPHLLPLLLNGLKGSASPMHGADGMSPRDHLWIEGKPVKFFACFYTHSSGGFPDWTPIVPQFSPNWEVWDPHHAALGQAQTQPKPNIA</sequence>
<protein>
    <submittedName>
        <fullName evidence="2">Uncharacterized protein</fullName>
    </submittedName>
</protein>
<dbReference type="EMBL" id="JBBWWQ010000008">
    <property type="protein sequence ID" value="KAK8940396.1"/>
    <property type="molecule type" value="Genomic_DNA"/>
</dbReference>
<evidence type="ECO:0000313" key="2">
    <source>
        <dbReference type="EMBL" id="KAK8940396.1"/>
    </source>
</evidence>
<proteinExistence type="predicted"/>
<evidence type="ECO:0000313" key="3">
    <source>
        <dbReference type="Proteomes" id="UP001418222"/>
    </source>
</evidence>
<reference evidence="2 3" key="1">
    <citation type="journal article" date="2022" name="Nat. Plants">
        <title>Genomes of leafy and leafless Platanthera orchids illuminate the evolution of mycoheterotrophy.</title>
        <authorList>
            <person name="Li M.H."/>
            <person name="Liu K.W."/>
            <person name="Li Z."/>
            <person name="Lu H.C."/>
            <person name="Ye Q.L."/>
            <person name="Zhang D."/>
            <person name="Wang J.Y."/>
            <person name="Li Y.F."/>
            <person name="Zhong Z.M."/>
            <person name="Liu X."/>
            <person name="Yu X."/>
            <person name="Liu D.K."/>
            <person name="Tu X.D."/>
            <person name="Liu B."/>
            <person name="Hao Y."/>
            <person name="Liao X.Y."/>
            <person name="Jiang Y.T."/>
            <person name="Sun W.H."/>
            <person name="Chen J."/>
            <person name="Chen Y.Q."/>
            <person name="Ai Y."/>
            <person name="Zhai J.W."/>
            <person name="Wu S.S."/>
            <person name="Zhou Z."/>
            <person name="Hsiao Y.Y."/>
            <person name="Wu W.L."/>
            <person name="Chen Y.Y."/>
            <person name="Lin Y.F."/>
            <person name="Hsu J.L."/>
            <person name="Li C.Y."/>
            <person name="Wang Z.W."/>
            <person name="Zhao X."/>
            <person name="Zhong W.Y."/>
            <person name="Ma X.K."/>
            <person name="Ma L."/>
            <person name="Huang J."/>
            <person name="Chen G.Z."/>
            <person name="Huang M.Z."/>
            <person name="Huang L."/>
            <person name="Peng D.H."/>
            <person name="Luo Y.B."/>
            <person name="Zou S.Q."/>
            <person name="Chen S.P."/>
            <person name="Lan S."/>
            <person name="Tsai W.C."/>
            <person name="Van de Peer Y."/>
            <person name="Liu Z.J."/>
        </authorList>
    </citation>
    <scope>NUCLEOTIDE SEQUENCE [LARGE SCALE GENOMIC DNA]</scope>
    <source>
        <strain evidence="2">Lor287</strain>
    </source>
</reference>
<feature type="region of interest" description="Disordered" evidence="1">
    <location>
        <begin position="36"/>
        <end position="58"/>
    </location>
</feature>
<organism evidence="2 3">
    <name type="scientific">Platanthera zijinensis</name>
    <dbReference type="NCBI Taxonomy" id="2320716"/>
    <lineage>
        <taxon>Eukaryota</taxon>
        <taxon>Viridiplantae</taxon>
        <taxon>Streptophyta</taxon>
        <taxon>Embryophyta</taxon>
        <taxon>Tracheophyta</taxon>
        <taxon>Spermatophyta</taxon>
        <taxon>Magnoliopsida</taxon>
        <taxon>Liliopsida</taxon>
        <taxon>Asparagales</taxon>
        <taxon>Orchidaceae</taxon>
        <taxon>Orchidoideae</taxon>
        <taxon>Orchideae</taxon>
        <taxon>Orchidinae</taxon>
        <taxon>Platanthera</taxon>
    </lineage>
</organism>
<accession>A0AAP0G6D7</accession>
<comment type="caution">
    <text evidence="2">The sequence shown here is derived from an EMBL/GenBank/DDBJ whole genome shotgun (WGS) entry which is preliminary data.</text>
</comment>
<keyword evidence="3" id="KW-1185">Reference proteome</keyword>
<gene>
    <name evidence="2" type="ORF">KSP39_PZI010439</name>
</gene>
<dbReference type="AlphaFoldDB" id="A0AAP0G6D7"/>